<evidence type="ECO:0008006" key="8">
    <source>
        <dbReference type="Google" id="ProtNLM"/>
    </source>
</evidence>
<dbReference type="CDD" id="cd02909">
    <property type="entry name" value="cupin_pirin_N"/>
    <property type="match status" value="1"/>
</dbReference>
<dbReference type="CDD" id="cd02247">
    <property type="entry name" value="cupin_pirin_C"/>
    <property type="match status" value="1"/>
</dbReference>
<sequence length="297" mass="32513">MSTVQNTTAYTPETVTQPRGIERLVKGVPTSDGAGVKLTRVLTHDLQQRLDPYLMLDAFGSDDPDDYIAGFPNHPHRGFETVTYMISGRMRHNDSYGHEGILQNGGVQWMTAGRGVVHSELPEQEEGRMEGFQLWLNLPAKDKMTAPGYHDFQNDSIPELRLDNGVKARVIAGRSHGLDGAMQRATTEPLYLDLHFDSAGSFSQTLPAAANAFVYVYQGSASIEGQTVPEHTMAILRNDPKADGVVLESQGSARVLLIAGLPLREPIAQYGPFVMNTQQELVEAVSDFQAGLFGKSQ</sequence>
<comment type="similarity">
    <text evidence="1 3">Belongs to the pirin family.</text>
</comment>
<dbReference type="InterPro" id="IPR012093">
    <property type="entry name" value="Pirin"/>
</dbReference>
<proteinExistence type="inferred from homology"/>
<comment type="caution">
    <text evidence="6">The sequence shown here is derived from an EMBL/GenBank/DDBJ whole genome shotgun (WGS) entry which is preliminary data.</text>
</comment>
<feature type="binding site" evidence="2">
    <location>
        <position position="120"/>
    </location>
    <ligand>
        <name>Fe cation</name>
        <dbReference type="ChEBI" id="CHEBI:24875"/>
    </ligand>
</feature>
<keyword evidence="7" id="KW-1185">Reference proteome</keyword>
<feature type="domain" description="Pirin N-terminal" evidence="4">
    <location>
        <begin position="37"/>
        <end position="136"/>
    </location>
</feature>
<evidence type="ECO:0000256" key="3">
    <source>
        <dbReference type="RuleBase" id="RU003457"/>
    </source>
</evidence>
<evidence type="ECO:0000313" key="7">
    <source>
        <dbReference type="Proteomes" id="UP000253628"/>
    </source>
</evidence>
<evidence type="ECO:0000313" key="6">
    <source>
        <dbReference type="EMBL" id="RBP43267.1"/>
    </source>
</evidence>
<reference evidence="6 7" key="1">
    <citation type="submission" date="2018-06" db="EMBL/GenBank/DDBJ databases">
        <title>Genomic Encyclopedia of Type Strains, Phase IV (KMG-IV): sequencing the most valuable type-strain genomes for metagenomic binning, comparative biology and taxonomic classification.</title>
        <authorList>
            <person name="Goeker M."/>
        </authorList>
    </citation>
    <scope>NUCLEOTIDE SEQUENCE [LARGE SCALE GENOMIC DNA]</scope>
    <source>
        <strain evidence="6 7">DSM 25520</strain>
    </source>
</reference>
<dbReference type="PIRSF" id="PIRSF006232">
    <property type="entry name" value="Pirin"/>
    <property type="match status" value="1"/>
</dbReference>
<dbReference type="Pfam" id="PF02678">
    <property type="entry name" value="Pirin"/>
    <property type="match status" value="1"/>
</dbReference>
<dbReference type="Pfam" id="PF05726">
    <property type="entry name" value="Pirin_C"/>
    <property type="match status" value="1"/>
</dbReference>
<keyword evidence="2" id="KW-0479">Metal-binding</keyword>
<dbReference type="GO" id="GO:0046872">
    <property type="term" value="F:metal ion binding"/>
    <property type="evidence" value="ECO:0007669"/>
    <property type="project" value="UniProtKB-KW"/>
</dbReference>
<gene>
    <name evidence="6" type="ORF">DFR37_101396</name>
</gene>
<dbReference type="Gene3D" id="2.60.120.10">
    <property type="entry name" value="Jelly Rolls"/>
    <property type="match status" value="2"/>
</dbReference>
<dbReference type="EMBL" id="QNRQ01000001">
    <property type="protein sequence ID" value="RBP43267.1"/>
    <property type="molecule type" value="Genomic_DNA"/>
</dbReference>
<feature type="binding site" evidence="2">
    <location>
        <position position="118"/>
    </location>
    <ligand>
        <name>Fe cation</name>
        <dbReference type="ChEBI" id="CHEBI:24875"/>
    </ligand>
</feature>
<dbReference type="InterPro" id="IPR008778">
    <property type="entry name" value="Pirin_C_dom"/>
</dbReference>
<dbReference type="PANTHER" id="PTHR13903:SF8">
    <property type="entry name" value="PIRIN"/>
    <property type="match status" value="1"/>
</dbReference>
<dbReference type="InterPro" id="IPR011051">
    <property type="entry name" value="RmlC_Cupin_sf"/>
</dbReference>
<evidence type="ECO:0000259" key="4">
    <source>
        <dbReference type="Pfam" id="PF02678"/>
    </source>
</evidence>
<feature type="binding site" evidence="2">
    <location>
        <position position="74"/>
    </location>
    <ligand>
        <name>Fe cation</name>
        <dbReference type="ChEBI" id="CHEBI:24875"/>
    </ligand>
</feature>
<feature type="domain" description="Pirin C-terminal" evidence="5">
    <location>
        <begin position="191"/>
        <end position="294"/>
    </location>
</feature>
<keyword evidence="2" id="KW-0408">Iron</keyword>
<dbReference type="AlphaFoldDB" id="A0A366HL34"/>
<evidence type="ECO:0000259" key="5">
    <source>
        <dbReference type="Pfam" id="PF05726"/>
    </source>
</evidence>
<dbReference type="PANTHER" id="PTHR13903">
    <property type="entry name" value="PIRIN-RELATED"/>
    <property type="match status" value="1"/>
</dbReference>
<dbReference type="Proteomes" id="UP000253628">
    <property type="component" value="Unassembled WGS sequence"/>
</dbReference>
<dbReference type="RefSeq" id="WP_113931557.1">
    <property type="nucleotide sequence ID" value="NZ_JACCEU010000001.1"/>
</dbReference>
<evidence type="ECO:0000256" key="1">
    <source>
        <dbReference type="ARBA" id="ARBA00008416"/>
    </source>
</evidence>
<dbReference type="SUPFAM" id="SSF51182">
    <property type="entry name" value="RmlC-like cupins"/>
    <property type="match status" value="1"/>
</dbReference>
<accession>A0A366HL34</accession>
<organism evidence="6 7">
    <name type="scientific">Eoetvoesiella caeni</name>
    <dbReference type="NCBI Taxonomy" id="645616"/>
    <lineage>
        <taxon>Bacteria</taxon>
        <taxon>Pseudomonadati</taxon>
        <taxon>Pseudomonadota</taxon>
        <taxon>Betaproteobacteria</taxon>
        <taxon>Burkholderiales</taxon>
        <taxon>Alcaligenaceae</taxon>
        <taxon>Eoetvoesiella</taxon>
    </lineage>
</organism>
<name>A0A366HL34_9BURK</name>
<dbReference type="InterPro" id="IPR014710">
    <property type="entry name" value="RmlC-like_jellyroll"/>
</dbReference>
<feature type="binding site" evidence="2">
    <location>
        <position position="76"/>
    </location>
    <ligand>
        <name>Fe cation</name>
        <dbReference type="ChEBI" id="CHEBI:24875"/>
    </ligand>
</feature>
<comment type="cofactor">
    <cofactor evidence="2">
        <name>Fe cation</name>
        <dbReference type="ChEBI" id="CHEBI:24875"/>
    </cofactor>
    <text evidence="2">Binds 1 Fe cation per subunit.</text>
</comment>
<dbReference type="OrthoDB" id="321327at2"/>
<protein>
    <recommendedName>
        <fullName evidence="8">Pirin</fullName>
    </recommendedName>
</protein>
<dbReference type="InterPro" id="IPR003829">
    <property type="entry name" value="Pirin_N_dom"/>
</dbReference>
<evidence type="ECO:0000256" key="2">
    <source>
        <dbReference type="PIRSR" id="PIRSR006232-1"/>
    </source>
</evidence>